<dbReference type="InterPro" id="IPR011010">
    <property type="entry name" value="DNA_brk_join_enz"/>
</dbReference>
<comment type="similarity">
    <text evidence="1">Belongs to the 'phage' integrase family.</text>
</comment>
<dbReference type="GO" id="GO:0006310">
    <property type="term" value="P:DNA recombination"/>
    <property type="evidence" value="ECO:0007669"/>
    <property type="project" value="UniProtKB-KW"/>
</dbReference>
<sequence length="339" mass="38498">MTDLTPSDALSMYLSERQSELAASTVKSIRSRIGMFVDWCDDRDDIETLDDVQPMHLHQYKLHNVEQGIADKTVLHRLNDVVNLLEWAAAIDCCDDSLADRLRALQPNADSSRDRILSSERASDILDYLERFNYAQRHHVVILLLWSTGIRLGALRSIDVSDVILEPTETDVPYISLSHRPETDTPLKNGTGGERHISLKESTATVIGDYLSHHRDDVTDDYGRRPLVTTQFGRPSVITVRRTVYRYTRPCEVSKDCPHGEHPSECKAATDNDYAAQCPSVVSPHDVRRGAITYLCRNDVPETVVSDRCDVSPDVIDKHYNQMTECEKMEKRRGYLENI</sequence>
<dbReference type="PANTHER" id="PTHR30629">
    <property type="entry name" value="PROPHAGE INTEGRASE"/>
    <property type="match status" value="1"/>
</dbReference>
<protein>
    <submittedName>
        <fullName evidence="9">Phage integrase family protein</fullName>
    </submittedName>
</protein>
<dbReference type="Gene3D" id="1.10.150.130">
    <property type="match status" value="1"/>
</dbReference>
<dbReference type="SUPFAM" id="SSF56349">
    <property type="entry name" value="DNA breaking-rejoining enzymes"/>
    <property type="match status" value="1"/>
</dbReference>
<evidence type="ECO:0000313" key="9">
    <source>
        <dbReference type="EMBL" id="SDR26630.1"/>
    </source>
</evidence>
<dbReference type="GO" id="GO:0003677">
    <property type="term" value="F:DNA binding"/>
    <property type="evidence" value="ECO:0007669"/>
    <property type="project" value="UniProtKB-UniRule"/>
</dbReference>
<dbReference type="InterPro" id="IPR044068">
    <property type="entry name" value="CB"/>
</dbReference>
<dbReference type="CDD" id="cd00397">
    <property type="entry name" value="DNA_BRE_C"/>
    <property type="match status" value="1"/>
</dbReference>
<dbReference type="InterPro" id="IPR050808">
    <property type="entry name" value="Phage_Integrase"/>
</dbReference>
<gene>
    <name evidence="9" type="ORF">SAMN04489842_2885</name>
</gene>
<dbReference type="AlphaFoldDB" id="A0A1H1HMB0"/>
<evidence type="ECO:0000313" key="10">
    <source>
        <dbReference type="Proteomes" id="UP000198848"/>
    </source>
</evidence>
<evidence type="ECO:0000259" key="7">
    <source>
        <dbReference type="PROSITE" id="PS51898"/>
    </source>
</evidence>
<evidence type="ECO:0000256" key="6">
    <source>
        <dbReference type="SAM" id="MobiDB-lite"/>
    </source>
</evidence>
<evidence type="ECO:0000256" key="2">
    <source>
        <dbReference type="ARBA" id="ARBA00022908"/>
    </source>
</evidence>
<feature type="domain" description="Tyr recombinase" evidence="7">
    <location>
        <begin position="112"/>
        <end position="333"/>
    </location>
</feature>
<dbReference type="GO" id="GO:0015074">
    <property type="term" value="P:DNA integration"/>
    <property type="evidence" value="ECO:0007669"/>
    <property type="project" value="UniProtKB-KW"/>
</dbReference>
<keyword evidence="4" id="KW-0233">DNA recombination</keyword>
<dbReference type="Proteomes" id="UP000198848">
    <property type="component" value="Unassembled WGS sequence"/>
</dbReference>
<organism evidence="9 10">
    <name type="scientific">Natronobacterium texcoconense</name>
    <dbReference type="NCBI Taxonomy" id="1095778"/>
    <lineage>
        <taxon>Archaea</taxon>
        <taxon>Methanobacteriati</taxon>
        <taxon>Methanobacteriota</taxon>
        <taxon>Stenosarchaea group</taxon>
        <taxon>Halobacteria</taxon>
        <taxon>Halobacteriales</taxon>
        <taxon>Natrialbaceae</taxon>
        <taxon>Natronobacterium</taxon>
    </lineage>
</organism>
<dbReference type="Gene3D" id="1.10.443.10">
    <property type="entry name" value="Intergrase catalytic core"/>
    <property type="match status" value="1"/>
</dbReference>
<dbReference type="PROSITE" id="PS51898">
    <property type="entry name" value="TYR_RECOMBINASE"/>
    <property type="match status" value="1"/>
</dbReference>
<keyword evidence="10" id="KW-1185">Reference proteome</keyword>
<accession>A0A1H1HMB0</accession>
<evidence type="ECO:0000256" key="1">
    <source>
        <dbReference type="ARBA" id="ARBA00008857"/>
    </source>
</evidence>
<dbReference type="PROSITE" id="PS51900">
    <property type="entry name" value="CB"/>
    <property type="match status" value="1"/>
</dbReference>
<feature type="domain" description="Core-binding (CB)" evidence="8">
    <location>
        <begin position="4"/>
        <end position="89"/>
    </location>
</feature>
<dbReference type="EMBL" id="FNLC01000003">
    <property type="protein sequence ID" value="SDR26630.1"/>
    <property type="molecule type" value="Genomic_DNA"/>
</dbReference>
<dbReference type="InterPro" id="IPR010998">
    <property type="entry name" value="Integrase_recombinase_N"/>
</dbReference>
<dbReference type="PANTHER" id="PTHR30629:SF2">
    <property type="entry name" value="PROPHAGE INTEGRASE INTS-RELATED"/>
    <property type="match status" value="1"/>
</dbReference>
<dbReference type="STRING" id="1095778.SAMN04489842_2885"/>
<evidence type="ECO:0000256" key="3">
    <source>
        <dbReference type="ARBA" id="ARBA00023125"/>
    </source>
</evidence>
<reference evidence="10" key="1">
    <citation type="submission" date="2016-10" db="EMBL/GenBank/DDBJ databases">
        <authorList>
            <person name="Varghese N."/>
            <person name="Submissions S."/>
        </authorList>
    </citation>
    <scope>NUCLEOTIDE SEQUENCE [LARGE SCALE GENOMIC DNA]</scope>
    <source>
        <strain evidence="10">DSM 24767</strain>
    </source>
</reference>
<name>A0A1H1HMB0_NATTX</name>
<evidence type="ECO:0000259" key="8">
    <source>
        <dbReference type="PROSITE" id="PS51900"/>
    </source>
</evidence>
<keyword evidence="3 5" id="KW-0238">DNA-binding</keyword>
<proteinExistence type="inferred from homology"/>
<dbReference type="InterPro" id="IPR013762">
    <property type="entry name" value="Integrase-like_cat_sf"/>
</dbReference>
<feature type="region of interest" description="Disordered" evidence="6">
    <location>
        <begin position="176"/>
        <end position="195"/>
    </location>
</feature>
<evidence type="ECO:0000256" key="4">
    <source>
        <dbReference type="ARBA" id="ARBA00023172"/>
    </source>
</evidence>
<evidence type="ECO:0000256" key="5">
    <source>
        <dbReference type="PROSITE-ProRule" id="PRU01248"/>
    </source>
</evidence>
<dbReference type="InterPro" id="IPR002104">
    <property type="entry name" value="Integrase_catalytic"/>
</dbReference>
<keyword evidence="2" id="KW-0229">DNA integration</keyword>